<dbReference type="SUPFAM" id="SSF54427">
    <property type="entry name" value="NTF2-like"/>
    <property type="match status" value="1"/>
</dbReference>
<evidence type="ECO:0008006" key="3">
    <source>
        <dbReference type="Google" id="ProtNLM"/>
    </source>
</evidence>
<name>A0A1J4NRK6_9ACTN</name>
<dbReference type="EMBL" id="LAVA02000066">
    <property type="protein sequence ID" value="OIJ65015.1"/>
    <property type="molecule type" value="Genomic_DNA"/>
</dbReference>
<keyword evidence="2" id="KW-1185">Reference proteome</keyword>
<evidence type="ECO:0000313" key="2">
    <source>
        <dbReference type="Proteomes" id="UP000034196"/>
    </source>
</evidence>
<comment type="caution">
    <text evidence="1">The sequence shown here is derived from an EMBL/GenBank/DDBJ whole genome shotgun (WGS) entry which is preliminary data.</text>
</comment>
<accession>A0A1J4NRK6</accession>
<protein>
    <recommendedName>
        <fullName evidence="3">SnoaL-like domain-containing protein</fullName>
    </recommendedName>
</protein>
<dbReference type="Gene3D" id="3.10.450.50">
    <property type="match status" value="1"/>
</dbReference>
<dbReference type="InterPro" id="IPR032710">
    <property type="entry name" value="NTF2-like_dom_sf"/>
</dbReference>
<gene>
    <name evidence="1" type="ORF">WN71_025785</name>
</gene>
<dbReference type="OrthoDB" id="9182871at2"/>
<dbReference type="Proteomes" id="UP000034196">
    <property type="component" value="Unassembled WGS sequence"/>
</dbReference>
<organism evidence="1 2">
    <name type="scientific">Streptomyces mangrovisoli</name>
    <dbReference type="NCBI Taxonomy" id="1428628"/>
    <lineage>
        <taxon>Bacteria</taxon>
        <taxon>Bacillati</taxon>
        <taxon>Actinomycetota</taxon>
        <taxon>Actinomycetes</taxon>
        <taxon>Kitasatosporales</taxon>
        <taxon>Streptomycetaceae</taxon>
        <taxon>Streptomyces</taxon>
    </lineage>
</organism>
<reference evidence="1" key="1">
    <citation type="submission" date="2016-10" db="EMBL/GenBank/DDBJ databases">
        <title>Genome sequence of Streptomyces mangrovisoli MUSC 149.</title>
        <authorList>
            <person name="Lee L.-H."/>
            <person name="Ser H.-L."/>
        </authorList>
    </citation>
    <scope>NUCLEOTIDE SEQUENCE [LARGE SCALE GENOMIC DNA]</scope>
    <source>
        <strain evidence="1">MUSC 149</strain>
    </source>
</reference>
<dbReference type="STRING" id="1428628.WN71_025785"/>
<sequence length="174" mass="19067">MSDQPAGTPANGPAYRFDGPLATIESPEFFRTWMDDEVYFERLVRSADPLDAERKRVAVGFQRDLARLAATGSIADRIDDLLATYLAEDYQQHDDHLADGRGPLADFFKGAEAKGVDLWPPMPIVAMADGEIVSLLLQGVSERGVRFIPTMFRVADGVLTEHWSAAAPPPPPQA</sequence>
<dbReference type="RefSeq" id="WP_046585668.1">
    <property type="nucleotide sequence ID" value="NZ_LAVA02000066.1"/>
</dbReference>
<proteinExistence type="predicted"/>
<dbReference type="AlphaFoldDB" id="A0A1J4NRK6"/>
<evidence type="ECO:0000313" key="1">
    <source>
        <dbReference type="EMBL" id="OIJ65015.1"/>
    </source>
</evidence>